<keyword evidence="8" id="KW-1185">Reference proteome</keyword>
<evidence type="ECO:0000256" key="2">
    <source>
        <dbReference type="ARBA" id="ARBA00022729"/>
    </source>
</evidence>
<reference evidence="7 8" key="3">
    <citation type="submission" date="2019-11" db="EMBL/GenBank/DDBJ databases">
        <title>A de novo genome assembly of a pear dwarfing rootstock.</title>
        <authorList>
            <person name="Wang F."/>
            <person name="Wang J."/>
            <person name="Li S."/>
            <person name="Zhang Y."/>
            <person name="Fang M."/>
            <person name="Ma L."/>
            <person name="Zhao Y."/>
            <person name="Jiang S."/>
        </authorList>
    </citation>
    <scope>NUCLEOTIDE SEQUENCE [LARGE SCALE GENOMIC DNA]</scope>
    <source>
        <strain evidence="7">S2</strain>
        <tissue evidence="7">Leaf</tissue>
    </source>
</reference>
<feature type="domain" description="Peptidase M20 dimerisation" evidence="6">
    <location>
        <begin position="169"/>
        <end position="267"/>
    </location>
</feature>
<dbReference type="InterPro" id="IPR017439">
    <property type="entry name" value="Amidohydrolase"/>
</dbReference>
<keyword evidence="5" id="KW-0479">Metal-binding</keyword>
<dbReference type="Gene3D" id="3.40.630.10">
    <property type="entry name" value="Zn peptidases"/>
    <property type="match status" value="1"/>
</dbReference>
<evidence type="ECO:0000256" key="4">
    <source>
        <dbReference type="ARBA" id="ARBA00023211"/>
    </source>
</evidence>
<dbReference type="AlphaFoldDB" id="A0A5N5FXK4"/>
<feature type="binding site" evidence="5">
    <location>
        <position position="123"/>
    </location>
    <ligand>
        <name>Mn(2+)</name>
        <dbReference type="ChEBI" id="CHEBI:29035"/>
        <label>2</label>
    </ligand>
</feature>
<dbReference type="InterPro" id="IPR002933">
    <property type="entry name" value="Peptidase_M20"/>
</dbReference>
<protein>
    <submittedName>
        <fullName evidence="7">IAA-amino acid hydrolase ILR1-like</fullName>
    </submittedName>
</protein>
<dbReference type="GO" id="GO:0005783">
    <property type="term" value="C:endoplasmic reticulum"/>
    <property type="evidence" value="ECO:0007669"/>
    <property type="project" value="TreeGrafter"/>
</dbReference>
<keyword evidence="2" id="KW-0732">Signal</keyword>
<dbReference type="PANTHER" id="PTHR11014:SF108">
    <property type="entry name" value="IAA-AMINO ACID HYDROLASE ILR1"/>
    <property type="match status" value="1"/>
</dbReference>
<dbReference type="InterPro" id="IPR036264">
    <property type="entry name" value="Bact_exopeptidase_dim_dom"/>
</dbReference>
<dbReference type="Proteomes" id="UP000327157">
    <property type="component" value="Chromosome 14"/>
</dbReference>
<evidence type="ECO:0000256" key="3">
    <source>
        <dbReference type="ARBA" id="ARBA00022801"/>
    </source>
</evidence>
<evidence type="ECO:0000313" key="8">
    <source>
        <dbReference type="Proteomes" id="UP000327157"/>
    </source>
</evidence>
<dbReference type="OrthoDB" id="6119954at2759"/>
<dbReference type="PANTHER" id="PTHR11014">
    <property type="entry name" value="PEPTIDASE M20 FAMILY MEMBER"/>
    <property type="match status" value="1"/>
</dbReference>
<name>A0A5N5FXK4_9ROSA</name>
<evidence type="ECO:0000256" key="5">
    <source>
        <dbReference type="PIRSR" id="PIRSR005962-1"/>
    </source>
</evidence>
<dbReference type="InterPro" id="IPR044757">
    <property type="entry name" value="ILR1-like_Hyd"/>
</dbReference>
<dbReference type="Gene3D" id="3.30.70.360">
    <property type="match status" value="1"/>
</dbReference>
<dbReference type="SUPFAM" id="SSF55031">
    <property type="entry name" value="Bacterial exopeptidase dimerisation domain"/>
    <property type="match status" value="1"/>
</dbReference>
<sequence length="384" mass="41685">MRGLRWRIHQYPELGFQEHRTSELVRTELDSLGVGYKWPVAKTGVVASIGSGSKPVFALRADMDALPLQELVDWEYKSKVDGKMHACGHDSHVAMLLGAAKLLQNKKDLLKGTVKLVFQPGEEGYAGAYHMLKDDVLNDIDAILSIHVFPSVPTGAIASRPGAVLAGVGLFEATIQGKGGHGSSPHEARDPIPAAASITIALQQIVSRETDPLESRVVTVGYIQGGQAGNVIPDSVKVGGTYRSLTSEGLSYLQERIKEIIEQQAAVYRCTAVVDFMEDRPLPHPAMKNDDALYEHVKNVGEVLVGKPNVHLMPLTMGAEDFSFFAEKTAAAIFFVGIKNETLKSGQHLHSPYFFIDEEALPIGAALHAASAISYFDHHDVNTQ</sequence>
<comment type="cofactor">
    <cofactor evidence="5">
        <name>Mn(2+)</name>
        <dbReference type="ChEBI" id="CHEBI:29035"/>
    </cofactor>
    <text evidence="5">The Mn(2+) ion enhances activity.</text>
</comment>
<proteinExistence type="inferred from homology"/>
<feature type="binding site" evidence="5">
    <location>
        <position position="89"/>
    </location>
    <ligand>
        <name>Mn(2+)</name>
        <dbReference type="ChEBI" id="CHEBI:29035"/>
        <label>2</label>
    </ligand>
</feature>
<evidence type="ECO:0000313" key="7">
    <source>
        <dbReference type="EMBL" id="KAB2607868.1"/>
    </source>
</evidence>
<dbReference type="EMBL" id="SMOL01000553">
    <property type="protein sequence ID" value="KAB2607868.1"/>
    <property type="molecule type" value="Genomic_DNA"/>
</dbReference>
<dbReference type="Pfam" id="PF07687">
    <property type="entry name" value="M20_dimer"/>
    <property type="match status" value="1"/>
</dbReference>
<evidence type="ECO:0000259" key="6">
    <source>
        <dbReference type="Pfam" id="PF07687"/>
    </source>
</evidence>
<dbReference type="Pfam" id="PF01546">
    <property type="entry name" value="Peptidase_M20"/>
    <property type="match status" value="1"/>
</dbReference>
<keyword evidence="3 7" id="KW-0378">Hydrolase</keyword>
<keyword evidence="4 5" id="KW-0464">Manganese</keyword>
<dbReference type="InterPro" id="IPR011650">
    <property type="entry name" value="Peptidase_M20_dimer"/>
</dbReference>
<dbReference type="GO" id="GO:0009850">
    <property type="term" value="P:auxin metabolic process"/>
    <property type="evidence" value="ECO:0007669"/>
    <property type="project" value="InterPro"/>
</dbReference>
<gene>
    <name evidence="7" type="ORF">D8674_011036</name>
</gene>
<dbReference type="SUPFAM" id="SSF53187">
    <property type="entry name" value="Zn-dependent exopeptidases"/>
    <property type="match status" value="1"/>
</dbReference>
<dbReference type="CDD" id="cd08017">
    <property type="entry name" value="M20_IAA_Hyd"/>
    <property type="match status" value="1"/>
</dbReference>
<feature type="binding site" evidence="5">
    <location>
        <position position="147"/>
    </location>
    <ligand>
        <name>Mn(2+)</name>
        <dbReference type="ChEBI" id="CHEBI:29035"/>
        <label>2</label>
    </ligand>
</feature>
<comment type="caution">
    <text evidence="7">The sequence shown here is derived from an EMBL/GenBank/DDBJ whole genome shotgun (WGS) entry which is preliminary data.</text>
</comment>
<dbReference type="NCBIfam" id="TIGR01891">
    <property type="entry name" value="amidohydrolases"/>
    <property type="match status" value="1"/>
</dbReference>
<reference evidence="8" key="2">
    <citation type="submission" date="2019-10" db="EMBL/GenBank/DDBJ databases">
        <title>A de novo genome assembly of a pear dwarfing rootstock.</title>
        <authorList>
            <person name="Wang F."/>
            <person name="Wang J."/>
            <person name="Li S."/>
            <person name="Zhang Y."/>
            <person name="Fang M."/>
            <person name="Ma L."/>
            <person name="Zhao Y."/>
            <person name="Jiang S."/>
        </authorList>
    </citation>
    <scope>NUCLEOTIDE SEQUENCE [LARGE SCALE GENOMIC DNA]</scope>
</reference>
<dbReference type="GO" id="GO:0010179">
    <property type="term" value="F:IAA-Ala conjugate hydrolase activity"/>
    <property type="evidence" value="ECO:0007669"/>
    <property type="project" value="TreeGrafter"/>
</dbReference>
<feature type="binding site" evidence="5">
    <location>
        <position position="87"/>
    </location>
    <ligand>
        <name>Mn(2+)</name>
        <dbReference type="ChEBI" id="CHEBI:29035"/>
        <label>2</label>
    </ligand>
</feature>
<comment type="similarity">
    <text evidence="1">Belongs to the peptidase M20 family.</text>
</comment>
<dbReference type="PIRSF" id="PIRSF005962">
    <property type="entry name" value="Pept_M20D_amidohydro"/>
    <property type="match status" value="1"/>
</dbReference>
<evidence type="ECO:0000256" key="1">
    <source>
        <dbReference type="ARBA" id="ARBA00006153"/>
    </source>
</evidence>
<accession>A0A5N5FXK4</accession>
<feature type="binding site" evidence="5">
    <location>
        <position position="350"/>
    </location>
    <ligand>
        <name>Mn(2+)</name>
        <dbReference type="ChEBI" id="CHEBI:29035"/>
        <label>2</label>
    </ligand>
</feature>
<dbReference type="GO" id="GO:0046872">
    <property type="term" value="F:metal ion binding"/>
    <property type="evidence" value="ECO:0007669"/>
    <property type="project" value="UniProtKB-KW"/>
</dbReference>
<reference evidence="7 8" key="1">
    <citation type="submission" date="2019-09" db="EMBL/GenBank/DDBJ databases">
        <authorList>
            <person name="Ou C."/>
        </authorList>
    </citation>
    <scope>NUCLEOTIDE SEQUENCE [LARGE SCALE GENOMIC DNA]</scope>
    <source>
        <strain evidence="7">S2</strain>
        <tissue evidence="7">Leaf</tissue>
    </source>
</reference>
<organism evidence="7 8">
    <name type="scientific">Pyrus ussuriensis x Pyrus communis</name>
    <dbReference type="NCBI Taxonomy" id="2448454"/>
    <lineage>
        <taxon>Eukaryota</taxon>
        <taxon>Viridiplantae</taxon>
        <taxon>Streptophyta</taxon>
        <taxon>Embryophyta</taxon>
        <taxon>Tracheophyta</taxon>
        <taxon>Spermatophyta</taxon>
        <taxon>Magnoliopsida</taxon>
        <taxon>eudicotyledons</taxon>
        <taxon>Gunneridae</taxon>
        <taxon>Pentapetalae</taxon>
        <taxon>rosids</taxon>
        <taxon>fabids</taxon>
        <taxon>Rosales</taxon>
        <taxon>Rosaceae</taxon>
        <taxon>Amygdaloideae</taxon>
        <taxon>Maleae</taxon>
        <taxon>Pyrus</taxon>
    </lineage>
</organism>
<dbReference type="FunFam" id="3.30.70.360:FF:000001">
    <property type="entry name" value="N-acetyldiaminopimelate deacetylase"/>
    <property type="match status" value="1"/>
</dbReference>